<gene>
    <name evidence="1" type="ORF">AQUCO_07200159v1</name>
</gene>
<sequence>MPSSCPNFRNTVLCDTLKSNTRQPLFSLVSVHFRLPFLYPRHKKWGSNFRVNLRGLGSKPLFGFFRV</sequence>
<dbReference type="EMBL" id="KZ305089">
    <property type="protein sequence ID" value="PIA28309.1"/>
    <property type="molecule type" value="Genomic_DNA"/>
</dbReference>
<organism evidence="1 2">
    <name type="scientific">Aquilegia coerulea</name>
    <name type="common">Rocky mountain columbine</name>
    <dbReference type="NCBI Taxonomy" id="218851"/>
    <lineage>
        <taxon>Eukaryota</taxon>
        <taxon>Viridiplantae</taxon>
        <taxon>Streptophyta</taxon>
        <taxon>Embryophyta</taxon>
        <taxon>Tracheophyta</taxon>
        <taxon>Spermatophyta</taxon>
        <taxon>Magnoliopsida</taxon>
        <taxon>Ranunculales</taxon>
        <taxon>Ranunculaceae</taxon>
        <taxon>Thalictroideae</taxon>
        <taxon>Aquilegia</taxon>
    </lineage>
</organism>
<proteinExistence type="predicted"/>
<accession>A0A2G5CAK3</accession>
<evidence type="ECO:0000313" key="1">
    <source>
        <dbReference type="EMBL" id="PIA28309.1"/>
    </source>
</evidence>
<dbReference type="AlphaFoldDB" id="A0A2G5CAK3"/>
<keyword evidence="2" id="KW-1185">Reference proteome</keyword>
<reference evidence="1 2" key="1">
    <citation type="submission" date="2017-09" db="EMBL/GenBank/DDBJ databases">
        <title>WGS assembly of Aquilegia coerulea Goldsmith.</title>
        <authorList>
            <person name="Hodges S."/>
            <person name="Kramer E."/>
            <person name="Nordborg M."/>
            <person name="Tomkins J."/>
            <person name="Borevitz J."/>
            <person name="Derieg N."/>
            <person name="Yan J."/>
            <person name="Mihaltcheva S."/>
            <person name="Hayes R.D."/>
            <person name="Rokhsar D."/>
        </authorList>
    </citation>
    <scope>NUCLEOTIDE SEQUENCE [LARGE SCALE GENOMIC DNA]</scope>
    <source>
        <strain evidence="2">cv. Goldsmith</strain>
    </source>
</reference>
<name>A0A2G5CAK3_AQUCA</name>
<protein>
    <submittedName>
        <fullName evidence="1">Uncharacterized protein</fullName>
    </submittedName>
</protein>
<evidence type="ECO:0000313" key="2">
    <source>
        <dbReference type="Proteomes" id="UP000230069"/>
    </source>
</evidence>
<dbReference type="InParanoid" id="A0A2G5CAK3"/>
<dbReference type="Proteomes" id="UP000230069">
    <property type="component" value="Unassembled WGS sequence"/>
</dbReference>